<dbReference type="Pfam" id="PF00109">
    <property type="entry name" value="ketoacyl-synt"/>
    <property type="match status" value="1"/>
</dbReference>
<dbReference type="Proteomes" id="UP000076881">
    <property type="component" value="Unassembled WGS sequence"/>
</dbReference>
<dbReference type="InterPro" id="IPR016039">
    <property type="entry name" value="Thiolase-like"/>
</dbReference>
<dbReference type="InterPro" id="IPR032821">
    <property type="entry name" value="PKS_assoc"/>
</dbReference>
<comment type="caution">
    <text evidence="5">The sequence shown here is derived from an EMBL/GenBank/DDBJ whole genome shotgun (WGS) entry which is preliminary data.</text>
</comment>
<dbReference type="SUPFAM" id="SSF53901">
    <property type="entry name" value="Thiolase-like"/>
    <property type="match status" value="2"/>
</dbReference>
<dbReference type="InterPro" id="IPR001227">
    <property type="entry name" value="Ac_transferase_dom_sf"/>
</dbReference>
<dbReference type="InterPro" id="IPR014030">
    <property type="entry name" value="Ketoacyl_synth_N"/>
</dbReference>
<proteinExistence type="predicted"/>
<feature type="compositionally biased region" description="Polar residues" evidence="3">
    <location>
        <begin position="255"/>
        <end position="287"/>
    </location>
</feature>
<dbReference type="GO" id="GO:0006633">
    <property type="term" value="P:fatty acid biosynthetic process"/>
    <property type="evidence" value="ECO:0007669"/>
    <property type="project" value="TreeGrafter"/>
</dbReference>
<dbReference type="Gene3D" id="3.30.70.3290">
    <property type="match status" value="1"/>
</dbReference>
<feature type="domain" description="Ketosynthase family 3 (KS3)" evidence="4">
    <location>
        <begin position="57"/>
        <end position="231"/>
    </location>
</feature>
<sequence length="549" mass="60021">MLDGCPRLTRRVLFLQSAPNLLADDLLFHGRYFTVSVCLSHPPHRKPWRDRLCDLVDGIDRLVQRGDEVIEWFDPAFSGISGLEVETIDASQRKLLEVVYEAFENAGNTLESSGAAQEAIIRKCYGDAGLRPPETPFLECHGTDTRTNLEHTDGAAAVAGIFKAVLSLEAGLIPPSRGVENLNPRIDFDKAKAKVATEVMPWPKGKLRRVSVTSAGFGGSIGHCILDHVRIVYPDYVKPGIMQKTAKRNGIAKQHPQNGNGVSGRVQTGNATASHAQGGNDTHHASTNSTLLKSSILNGHQNGHINGSAATKHHAPILSSPTRVSSATAGTRQLVLLPYSANVNASLDAKIAILSQVVDQHSLADMAYSLAARRSRFTQQTYCIVDKDDTEKGLLEFKPHVFSSPSEVPRLGFIFTEQGARWHAMGAKLFEYHGFHTAIEYLDYVLGTLTLAPSWTIKDLLSGNCDVDAMQRPDVSQRLSPRIREKAQCWHFKSVSEHGVDSLIATELCSWFPQVSGFKISMIDLLDPQMCISKLASKVVACSVEGKIE</sequence>
<evidence type="ECO:0000259" key="4">
    <source>
        <dbReference type="SMART" id="SM00825"/>
    </source>
</evidence>
<dbReference type="GO" id="GO:0044550">
    <property type="term" value="P:secondary metabolite biosynthetic process"/>
    <property type="evidence" value="ECO:0007669"/>
    <property type="project" value="TreeGrafter"/>
</dbReference>
<dbReference type="OrthoDB" id="329835at2759"/>
<dbReference type="GO" id="GO:0004312">
    <property type="term" value="F:fatty acid synthase activity"/>
    <property type="evidence" value="ECO:0007669"/>
    <property type="project" value="TreeGrafter"/>
</dbReference>
<organism evidence="5 6">
    <name type="scientific">Akanthomyces lecanii RCEF 1005</name>
    <dbReference type="NCBI Taxonomy" id="1081108"/>
    <lineage>
        <taxon>Eukaryota</taxon>
        <taxon>Fungi</taxon>
        <taxon>Dikarya</taxon>
        <taxon>Ascomycota</taxon>
        <taxon>Pezizomycotina</taxon>
        <taxon>Sordariomycetes</taxon>
        <taxon>Hypocreomycetidae</taxon>
        <taxon>Hypocreales</taxon>
        <taxon>Cordycipitaceae</taxon>
        <taxon>Akanthomyces</taxon>
        <taxon>Cordyceps confragosa</taxon>
    </lineage>
</organism>
<dbReference type="PANTHER" id="PTHR43775">
    <property type="entry name" value="FATTY ACID SYNTHASE"/>
    <property type="match status" value="1"/>
</dbReference>
<dbReference type="STRING" id="1081108.A0A162L019"/>
<evidence type="ECO:0000313" key="5">
    <source>
        <dbReference type="EMBL" id="OAA82368.1"/>
    </source>
</evidence>
<keyword evidence="6" id="KW-1185">Reference proteome</keyword>
<dbReference type="AlphaFoldDB" id="A0A162L019"/>
<evidence type="ECO:0000313" key="6">
    <source>
        <dbReference type="Proteomes" id="UP000076881"/>
    </source>
</evidence>
<dbReference type="Gene3D" id="3.40.366.10">
    <property type="entry name" value="Malonyl-Coenzyme A Acyl Carrier Protein, domain 2"/>
    <property type="match status" value="1"/>
</dbReference>
<feature type="region of interest" description="Disordered" evidence="3">
    <location>
        <begin position="249"/>
        <end position="287"/>
    </location>
</feature>
<accession>A0A162L019</accession>
<evidence type="ECO:0000256" key="3">
    <source>
        <dbReference type="SAM" id="MobiDB-lite"/>
    </source>
</evidence>
<protein>
    <submittedName>
        <fullName evidence="5">Beta-ketoacyl synthase</fullName>
    </submittedName>
</protein>
<dbReference type="Gene3D" id="3.40.47.10">
    <property type="match status" value="2"/>
</dbReference>
<dbReference type="InterPro" id="IPR020841">
    <property type="entry name" value="PKS_Beta-ketoAc_synthase_dom"/>
</dbReference>
<dbReference type="PANTHER" id="PTHR43775:SF50">
    <property type="entry name" value="HIGHLY REDUCING POLYKETIDE SYNTHASE SRDA"/>
    <property type="match status" value="1"/>
</dbReference>
<dbReference type="SMART" id="SM00825">
    <property type="entry name" value="PKS_KS"/>
    <property type="match status" value="1"/>
</dbReference>
<reference evidence="5 6" key="1">
    <citation type="journal article" date="2016" name="Genome Biol. Evol.">
        <title>Divergent and convergent evolution of fungal pathogenicity.</title>
        <authorList>
            <person name="Shang Y."/>
            <person name="Xiao G."/>
            <person name="Zheng P."/>
            <person name="Cen K."/>
            <person name="Zhan S."/>
            <person name="Wang C."/>
        </authorList>
    </citation>
    <scope>NUCLEOTIDE SEQUENCE [LARGE SCALE GENOMIC DNA]</scope>
    <source>
        <strain evidence="5 6">RCEF 1005</strain>
    </source>
</reference>
<dbReference type="EMBL" id="AZHF01000001">
    <property type="protein sequence ID" value="OAA82368.1"/>
    <property type="molecule type" value="Genomic_DNA"/>
</dbReference>
<gene>
    <name evidence="5" type="ORF">LEL_01913</name>
</gene>
<name>A0A162L019_CORDF</name>
<evidence type="ECO:0000256" key="1">
    <source>
        <dbReference type="ARBA" id="ARBA00022450"/>
    </source>
</evidence>
<dbReference type="InterPro" id="IPR050091">
    <property type="entry name" value="PKS_NRPS_Biosynth_Enz"/>
</dbReference>
<evidence type="ECO:0000256" key="2">
    <source>
        <dbReference type="ARBA" id="ARBA00022553"/>
    </source>
</evidence>
<keyword evidence="2" id="KW-0597">Phosphoprotein</keyword>
<dbReference type="Pfam" id="PF16197">
    <property type="entry name" value="KAsynt_C_assoc"/>
    <property type="match status" value="1"/>
</dbReference>
<keyword evidence="1" id="KW-0596">Phosphopantetheine</keyword>